<dbReference type="Proteomes" id="UP000641646">
    <property type="component" value="Unassembled WGS sequence"/>
</dbReference>
<dbReference type="EMBL" id="JACJPW010000039">
    <property type="protein sequence ID" value="MBD2182596.1"/>
    <property type="molecule type" value="Genomic_DNA"/>
</dbReference>
<name>A0A926VES0_9CYAN</name>
<reference evidence="2" key="1">
    <citation type="journal article" date="2015" name="ISME J.">
        <title>Draft Genome Sequence of Streptomyces incarnatus NRRL8089, which Produces the Nucleoside Antibiotic Sinefungin.</title>
        <authorList>
            <person name="Oshima K."/>
            <person name="Hattori M."/>
            <person name="Shimizu H."/>
            <person name="Fukuda K."/>
            <person name="Nemoto M."/>
            <person name="Inagaki K."/>
            <person name="Tamura T."/>
        </authorList>
    </citation>
    <scope>NUCLEOTIDE SEQUENCE</scope>
    <source>
        <strain evidence="2">FACHB-1375</strain>
    </source>
</reference>
<comment type="caution">
    <text evidence="2">The sequence shown here is derived from an EMBL/GenBank/DDBJ whole genome shotgun (WGS) entry which is preliminary data.</text>
</comment>
<accession>A0A926VES0</accession>
<evidence type="ECO:0000313" key="2">
    <source>
        <dbReference type="EMBL" id="MBD2182596.1"/>
    </source>
</evidence>
<evidence type="ECO:0000313" key="3">
    <source>
        <dbReference type="Proteomes" id="UP000641646"/>
    </source>
</evidence>
<dbReference type="InterPro" id="IPR010328">
    <property type="entry name" value="DUF928"/>
</dbReference>
<sequence>MKNFSFNQLLFFVAVCLGAAVLLRFVTQLQAPALAKQATSREAIDEVIRIDFEPPPDAPGEPKQSAPGGTRGKCKQSENSPDPTLTLLIPASSQVRTIAEHPTFFVYVPSTSAQSGELVIKEKINPDETQVIYQKIFPLTGIPGIASFTLPDHANKLEIGKNYQWSFALICNSEDRSGDLVRFATIERTEISPNLAKQLENAKPIERAALYAKNGIWPETLITLAELRRSQPENSSLKIMWEELLKSESVKLTDIAEEPLVECCKPQELNSTTNQ</sequence>
<proteinExistence type="predicted"/>
<gene>
    <name evidence="2" type="ORF">H6G03_16070</name>
</gene>
<dbReference type="RefSeq" id="WP_190465474.1">
    <property type="nucleotide sequence ID" value="NZ_JACJPW010000039.1"/>
</dbReference>
<protein>
    <submittedName>
        <fullName evidence="2">DUF928 domain-containing protein</fullName>
    </submittedName>
</protein>
<organism evidence="2 3">
    <name type="scientific">Aerosakkonema funiforme FACHB-1375</name>
    <dbReference type="NCBI Taxonomy" id="2949571"/>
    <lineage>
        <taxon>Bacteria</taxon>
        <taxon>Bacillati</taxon>
        <taxon>Cyanobacteriota</taxon>
        <taxon>Cyanophyceae</taxon>
        <taxon>Oscillatoriophycideae</taxon>
        <taxon>Aerosakkonematales</taxon>
        <taxon>Aerosakkonemataceae</taxon>
        <taxon>Aerosakkonema</taxon>
    </lineage>
</organism>
<dbReference type="AlphaFoldDB" id="A0A926VES0"/>
<keyword evidence="3" id="KW-1185">Reference proteome</keyword>
<reference evidence="2" key="2">
    <citation type="submission" date="2020-08" db="EMBL/GenBank/DDBJ databases">
        <authorList>
            <person name="Chen M."/>
            <person name="Teng W."/>
            <person name="Zhao L."/>
            <person name="Hu C."/>
            <person name="Zhou Y."/>
            <person name="Han B."/>
            <person name="Song L."/>
            <person name="Shu W."/>
        </authorList>
    </citation>
    <scope>NUCLEOTIDE SEQUENCE</scope>
    <source>
        <strain evidence="2">FACHB-1375</strain>
    </source>
</reference>
<feature type="region of interest" description="Disordered" evidence="1">
    <location>
        <begin position="51"/>
        <end position="86"/>
    </location>
</feature>
<evidence type="ECO:0000256" key="1">
    <source>
        <dbReference type="SAM" id="MobiDB-lite"/>
    </source>
</evidence>
<dbReference type="Pfam" id="PF06051">
    <property type="entry name" value="DUF928"/>
    <property type="match status" value="1"/>
</dbReference>